<gene>
    <name evidence="2" type="ORF">SAMN06296416_109111</name>
</gene>
<evidence type="ECO:0000256" key="1">
    <source>
        <dbReference type="SAM" id="SignalP"/>
    </source>
</evidence>
<organism evidence="2 3">
    <name type="scientific">Pseudoxanthomonas wuyuanensis</name>
    <dbReference type="NCBI Taxonomy" id="1073196"/>
    <lineage>
        <taxon>Bacteria</taxon>
        <taxon>Pseudomonadati</taxon>
        <taxon>Pseudomonadota</taxon>
        <taxon>Gammaproteobacteria</taxon>
        <taxon>Lysobacterales</taxon>
        <taxon>Lysobacteraceae</taxon>
        <taxon>Pseudoxanthomonas</taxon>
    </lineage>
</organism>
<dbReference type="Proteomes" id="UP000219374">
    <property type="component" value="Unassembled WGS sequence"/>
</dbReference>
<keyword evidence="3" id="KW-1185">Reference proteome</keyword>
<sequence>MDCRQPLTLLLWLATAAAGVCAESPLPAVEAAGGDFPVLVQVLDRSMQADDAGALLEPGCADIRARRVDELPLPWRKIVERIHLDCEQVGAESSGLDTIALAGTAYLKPGAMRMAGHPVAEVRLMDSELWGDHQYVLEADYASVAADLRALVESRCAQQRMREEDAAGSDCTMTVGHGGLYLPTDEISGIWIHADPDDPQRTIYAEAWAD</sequence>
<dbReference type="OrthoDB" id="5984353at2"/>
<reference evidence="2 3" key="1">
    <citation type="submission" date="2017-09" db="EMBL/GenBank/DDBJ databases">
        <authorList>
            <person name="Ehlers B."/>
            <person name="Leendertz F.H."/>
        </authorList>
    </citation>
    <scope>NUCLEOTIDE SEQUENCE [LARGE SCALE GENOMIC DNA]</scope>
    <source>
        <strain evidence="2 3">CGMCC 1.10978</strain>
    </source>
</reference>
<feature type="chain" id="PRO_5012108984" evidence="1">
    <location>
        <begin position="23"/>
        <end position="210"/>
    </location>
</feature>
<accession>A0A286DCM4</accession>
<proteinExistence type="predicted"/>
<protein>
    <submittedName>
        <fullName evidence="2">Uncharacterized protein</fullName>
    </submittedName>
</protein>
<evidence type="ECO:0000313" key="3">
    <source>
        <dbReference type="Proteomes" id="UP000219374"/>
    </source>
</evidence>
<dbReference type="RefSeq" id="WP_097123115.1">
    <property type="nucleotide sequence ID" value="NZ_OCND01000009.1"/>
</dbReference>
<keyword evidence="1" id="KW-0732">Signal</keyword>
<feature type="signal peptide" evidence="1">
    <location>
        <begin position="1"/>
        <end position="22"/>
    </location>
</feature>
<evidence type="ECO:0000313" key="2">
    <source>
        <dbReference type="EMBL" id="SOD56393.1"/>
    </source>
</evidence>
<dbReference type="AlphaFoldDB" id="A0A286DCM4"/>
<name>A0A286DCM4_9GAMM</name>
<dbReference type="EMBL" id="OCND01000009">
    <property type="protein sequence ID" value="SOD56393.1"/>
    <property type="molecule type" value="Genomic_DNA"/>
</dbReference>